<feature type="compositionally biased region" description="Polar residues" evidence="1">
    <location>
        <begin position="104"/>
        <end position="114"/>
    </location>
</feature>
<evidence type="ECO:0000256" key="1">
    <source>
        <dbReference type="SAM" id="MobiDB-lite"/>
    </source>
</evidence>
<reference evidence="2" key="2">
    <citation type="submission" date="2025-08" db="UniProtKB">
        <authorList>
            <consortium name="Ensembl"/>
        </authorList>
    </citation>
    <scope>IDENTIFICATION</scope>
</reference>
<organism evidence="2 3">
    <name type="scientific">Coturnix japonica</name>
    <name type="common">Japanese quail</name>
    <name type="synonym">Coturnix coturnix japonica</name>
    <dbReference type="NCBI Taxonomy" id="93934"/>
    <lineage>
        <taxon>Eukaryota</taxon>
        <taxon>Metazoa</taxon>
        <taxon>Chordata</taxon>
        <taxon>Craniata</taxon>
        <taxon>Vertebrata</taxon>
        <taxon>Euteleostomi</taxon>
        <taxon>Archelosauria</taxon>
        <taxon>Archosauria</taxon>
        <taxon>Dinosauria</taxon>
        <taxon>Saurischia</taxon>
        <taxon>Theropoda</taxon>
        <taxon>Coelurosauria</taxon>
        <taxon>Aves</taxon>
        <taxon>Neognathae</taxon>
        <taxon>Galloanserae</taxon>
        <taxon>Galliformes</taxon>
        <taxon>Phasianidae</taxon>
        <taxon>Perdicinae</taxon>
        <taxon>Coturnix</taxon>
    </lineage>
</organism>
<protein>
    <submittedName>
        <fullName evidence="2">Uncharacterized protein</fullName>
    </submittedName>
</protein>
<sequence length="185" mass="19659">IWSPRLEAPHATPRRPLSVSGTIQSSARRPPALPPLPPAGPGSGLPLRNPPILGARRPRGERQPQRRRQTLGGSARTHAAGAVGSRHQESHLFPAGKLPGILFSGSSSTQNNPRHSQRRRIQAGESLGKEVEERNSPALTQSLVLAFPGLTKSFCSGDGGCSVSVYFISFIYLNPPPAGLETSPC</sequence>
<accession>A0A8C2SRU3</accession>
<reference evidence="2" key="3">
    <citation type="submission" date="2025-09" db="UniProtKB">
        <authorList>
            <consortium name="Ensembl"/>
        </authorList>
    </citation>
    <scope>IDENTIFICATION</scope>
</reference>
<name>A0A8C2SRU3_COTJA</name>
<dbReference type="GeneTree" id="ENSGT01070000257257"/>
<proteinExistence type="predicted"/>
<reference evidence="2" key="1">
    <citation type="submission" date="2015-11" db="EMBL/GenBank/DDBJ databases">
        <authorList>
            <consortium name="International Coturnix japonica Genome Analysis Consortium"/>
            <person name="Warren W."/>
            <person name="Burt D.W."/>
            <person name="Antin P.B."/>
            <person name="Lanford R."/>
            <person name="Gros J."/>
            <person name="Wilson R.K."/>
        </authorList>
    </citation>
    <scope>NUCLEOTIDE SEQUENCE [LARGE SCALE GENOMIC DNA]</scope>
</reference>
<dbReference type="AlphaFoldDB" id="A0A8C2SRU3"/>
<keyword evidence="3" id="KW-1185">Reference proteome</keyword>
<dbReference type="Proteomes" id="UP000694412">
    <property type="component" value="Chromosome 3"/>
</dbReference>
<evidence type="ECO:0000313" key="2">
    <source>
        <dbReference type="Ensembl" id="ENSCJPP00005001107.1"/>
    </source>
</evidence>
<feature type="region of interest" description="Disordered" evidence="1">
    <location>
        <begin position="1"/>
        <end position="120"/>
    </location>
</feature>
<dbReference type="Ensembl" id="ENSCJPT00005001897.1">
    <property type="protein sequence ID" value="ENSCJPP00005001107.1"/>
    <property type="gene ID" value="ENSCJPG00005001174.1"/>
</dbReference>
<evidence type="ECO:0000313" key="3">
    <source>
        <dbReference type="Proteomes" id="UP000694412"/>
    </source>
</evidence>
<feature type="compositionally biased region" description="Pro residues" evidence="1">
    <location>
        <begin position="31"/>
        <end position="40"/>
    </location>
</feature>